<evidence type="ECO:0000313" key="1">
    <source>
        <dbReference type="EMBL" id="MDZ5759722.1"/>
    </source>
</evidence>
<reference evidence="1" key="1">
    <citation type="submission" date="2023-08" db="EMBL/GenBank/DDBJ databases">
        <title>Genomic characterization of piscicolin 126 produced by Carnobacterium maltaromaticum CM22 strain isolated from salmon (Salmo salar).</title>
        <authorList>
            <person name="Gonzalez-Gragera E."/>
            <person name="Garcia-Lopez J.D."/>
            <person name="Teso-Perez C."/>
            <person name="Gimenez-Hernandez I."/>
            <person name="Peralta-Sanchez J.M."/>
            <person name="Valdivia E."/>
            <person name="Montalban-Lopez M."/>
            <person name="Martin-Platero A.M."/>
            <person name="Banos A."/>
            <person name="Martinez-Bueno M."/>
        </authorList>
    </citation>
    <scope>NUCLEOTIDE SEQUENCE</scope>
    <source>
        <strain evidence="1">CM22</strain>
    </source>
</reference>
<proteinExistence type="predicted"/>
<organism evidence="1 2">
    <name type="scientific">Carnobacterium maltaromaticum</name>
    <name type="common">Carnobacterium piscicola</name>
    <dbReference type="NCBI Taxonomy" id="2751"/>
    <lineage>
        <taxon>Bacteria</taxon>
        <taxon>Bacillati</taxon>
        <taxon>Bacillota</taxon>
        <taxon>Bacilli</taxon>
        <taxon>Lactobacillales</taxon>
        <taxon>Carnobacteriaceae</taxon>
        <taxon>Carnobacterium</taxon>
    </lineage>
</organism>
<dbReference type="RefSeq" id="WP_322809371.1">
    <property type="nucleotide sequence ID" value="NZ_JAVBVO010000003.1"/>
</dbReference>
<evidence type="ECO:0000313" key="2">
    <source>
        <dbReference type="Proteomes" id="UP001290462"/>
    </source>
</evidence>
<gene>
    <name evidence="1" type="ORF">RAK27_13750</name>
</gene>
<accession>A0AAW9K8C9</accession>
<dbReference type="Proteomes" id="UP001290462">
    <property type="component" value="Unassembled WGS sequence"/>
</dbReference>
<dbReference type="AlphaFoldDB" id="A0AAW9K8C9"/>
<sequence>MTLLGSQLNDDIRVQYYVNSEKKINMIVDTEGTIISGDSFSDGIATKLNTVKENSRNKRSVESWGSCMGSCLKSKGVESWGISAVTTLCSLGCFLTAGAGCIGCIVAAAAMKGSQASTCGVSCAGK</sequence>
<comment type="caution">
    <text evidence="1">The sequence shown here is derived from an EMBL/GenBank/DDBJ whole genome shotgun (WGS) entry which is preliminary data.</text>
</comment>
<protein>
    <submittedName>
        <fullName evidence="1">Uncharacterized protein</fullName>
    </submittedName>
</protein>
<dbReference type="EMBL" id="JAVBVO010000003">
    <property type="protein sequence ID" value="MDZ5759722.1"/>
    <property type="molecule type" value="Genomic_DNA"/>
</dbReference>
<name>A0AAW9K8C9_CARML</name>